<name>A0A929KWK5_9SPHI</name>
<sequence length="582" mass="65122">MMDPAQAAGNLKIDYTLSFPQAQTHYVEVEMNISGITQPTIDLKLPVWTPGSYMVREYAKHLESFSAENAGKSLIFKKTDKSTWRVSLAGAKSLKVKYSLYCFEMSVRNNYVTSAQGFIVGASTFLYPAGAIANASTVHIKPYKGWDKVSTSLDKVGDDQFTVVAPNYDILYDSPIEVGNQDVFGFKSGNTEYEIAMCLGGNYDRERMKKDLKILVEKETAIFGENPNKRYVFLVHNYSKSGGGIEHLSSTVLQVVRNQYGSEGGYQRFLALAAHEHFHLWNVKRLRPIALGPFNYDVENYTTNLWIAEGFTAYYDNLVVHRMGLYSDDNYLKMITSDMNLIDNTPGSRVQPLAEASFDAWIKYYRPTENSVNAGISYYSKGSIVAMMFDLEIIKGSKGKYSLDDAMKHLYNEYYKVKKRGYTDAEFKAGVEKFAGTKVDDIYNKYITGLDAMDYNKYLAYAGLKAVDSLAETNVPTLGITMSPPGTKPMIATVLRGSAAWNDGLNVNDEITAVDGQPFTTLRAITTNRKVGDKVTLSVLRDGLPYSIPVTLLRNNQVRYDIVSVPNPTAEQVAVKTKWLKQ</sequence>
<keyword evidence="3" id="KW-1185">Reference proteome</keyword>
<dbReference type="Gene3D" id="2.60.40.3650">
    <property type="match status" value="1"/>
</dbReference>
<dbReference type="Pfam" id="PF17899">
    <property type="entry name" value="Peptidase_M61_N"/>
    <property type="match status" value="1"/>
</dbReference>
<evidence type="ECO:0000259" key="1">
    <source>
        <dbReference type="PROSITE" id="PS50106"/>
    </source>
</evidence>
<dbReference type="AlphaFoldDB" id="A0A929KWK5"/>
<dbReference type="EMBL" id="JADFFL010000002">
    <property type="protein sequence ID" value="MBE9661253.1"/>
    <property type="molecule type" value="Genomic_DNA"/>
</dbReference>
<evidence type="ECO:0000313" key="2">
    <source>
        <dbReference type="EMBL" id="MBE9661253.1"/>
    </source>
</evidence>
<comment type="caution">
    <text evidence="2">The sequence shown here is derived from an EMBL/GenBank/DDBJ whole genome shotgun (WGS) entry which is preliminary data.</text>
</comment>
<feature type="domain" description="PDZ" evidence="1">
    <location>
        <begin position="467"/>
        <end position="543"/>
    </location>
</feature>
<dbReference type="InterPro" id="IPR027268">
    <property type="entry name" value="Peptidase_M4/M1_CTD_sf"/>
</dbReference>
<dbReference type="Gene3D" id="1.10.390.10">
    <property type="entry name" value="Neutral Protease Domain 2"/>
    <property type="match status" value="1"/>
</dbReference>
<dbReference type="Gene3D" id="2.30.42.10">
    <property type="match status" value="1"/>
</dbReference>
<dbReference type="PROSITE" id="PS50106">
    <property type="entry name" value="PDZ"/>
    <property type="match status" value="1"/>
</dbReference>
<dbReference type="SUPFAM" id="SSF50156">
    <property type="entry name" value="PDZ domain-like"/>
    <property type="match status" value="1"/>
</dbReference>
<dbReference type="Pfam" id="PF13180">
    <property type="entry name" value="PDZ_2"/>
    <property type="match status" value="1"/>
</dbReference>
<dbReference type="InterPro" id="IPR040756">
    <property type="entry name" value="Peptidase_M61_N"/>
</dbReference>
<reference evidence="2" key="1">
    <citation type="submission" date="2020-10" db="EMBL/GenBank/DDBJ databases">
        <title>Mucilaginibacter mali sp. nov., isolated from rhizosphere soil of apple orchard.</title>
        <authorList>
            <person name="Lee J.-S."/>
            <person name="Kim H.S."/>
            <person name="Kim J.-S."/>
        </authorList>
    </citation>
    <scope>NUCLEOTIDE SEQUENCE</scope>
    <source>
        <strain evidence="2">KCTC 22746</strain>
    </source>
</reference>
<dbReference type="InterPro" id="IPR007963">
    <property type="entry name" value="Peptidase_M61_catalytic"/>
</dbReference>
<dbReference type="Proteomes" id="UP000622475">
    <property type="component" value="Unassembled WGS sequence"/>
</dbReference>
<accession>A0A929KWK5</accession>
<dbReference type="InterPro" id="IPR036034">
    <property type="entry name" value="PDZ_sf"/>
</dbReference>
<gene>
    <name evidence="2" type="ORF">IRJ16_05110</name>
</gene>
<organism evidence="2 3">
    <name type="scientific">Mucilaginibacter myungsuensis</name>
    <dbReference type="NCBI Taxonomy" id="649104"/>
    <lineage>
        <taxon>Bacteria</taxon>
        <taxon>Pseudomonadati</taxon>
        <taxon>Bacteroidota</taxon>
        <taxon>Sphingobacteriia</taxon>
        <taxon>Sphingobacteriales</taxon>
        <taxon>Sphingobacteriaceae</taxon>
        <taxon>Mucilaginibacter</taxon>
    </lineage>
</organism>
<dbReference type="InterPro" id="IPR001478">
    <property type="entry name" value="PDZ"/>
</dbReference>
<dbReference type="SUPFAM" id="SSF55486">
    <property type="entry name" value="Metalloproteases ('zincins'), catalytic domain"/>
    <property type="match status" value="1"/>
</dbReference>
<protein>
    <submittedName>
        <fullName evidence="2">M61 family metallopeptidase</fullName>
    </submittedName>
</protein>
<dbReference type="InterPro" id="IPR024191">
    <property type="entry name" value="Peptidase_M61"/>
</dbReference>
<proteinExistence type="predicted"/>
<dbReference type="PIRSF" id="PIRSF016493">
    <property type="entry name" value="Glycyl_aminpptds"/>
    <property type="match status" value="1"/>
</dbReference>
<evidence type="ECO:0000313" key="3">
    <source>
        <dbReference type="Proteomes" id="UP000622475"/>
    </source>
</evidence>
<dbReference type="SMART" id="SM00228">
    <property type="entry name" value="PDZ"/>
    <property type="match status" value="1"/>
</dbReference>
<dbReference type="Pfam" id="PF05299">
    <property type="entry name" value="Peptidase_M61"/>
    <property type="match status" value="1"/>
</dbReference>